<dbReference type="PROSITE" id="PS51257">
    <property type="entry name" value="PROKAR_LIPOPROTEIN"/>
    <property type="match status" value="1"/>
</dbReference>
<accession>A0ABV4ADV8</accession>
<feature type="domain" description="DUF4136" evidence="1">
    <location>
        <begin position="21"/>
        <end position="172"/>
    </location>
</feature>
<evidence type="ECO:0000259" key="1">
    <source>
        <dbReference type="Pfam" id="PF13590"/>
    </source>
</evidence>
<comment type="caution">
    <text evidence="2">The sequence shown here is derived from an EMBL/GenBank/DDBJ whole genome shotgun (WGS) entry which is preliminary data.</text>
</comment>
<proteinExistence type="predicted"/>
<dbReference type="Pfam" id="PF13590">
    <property type="entry name" value="DUF4136"/>
    <property type="match status" value="1"/>
</dbReference>
<dbReference type="Proteomes" id="UP001562065">
    <property type="component" value="Unassembled WGS sequence"/>
</dbReference>
<sequence>MMIRAMVMAAMLVVIGGCATVNLDYNPAVRFDSDRSFALVAPEQPGWRTLDGQRIEAALDQGLRAKGLQPAAADAADILVHYRVEPQLRNESSGFSYGFGWGRGPAGVAVMTSPEGYVVKEGKLVVEMVRSQDQDAVWRAASRRYLNEDMTPQRRETLIRSLVADMLKQWPPQ</sequence>
<protein>
    <submittedName>
        <fullName evidence="2">DUF4136 domain-containing protein</fullName>
    </submittedName>
</protein>
<evidence type="ECO:0000313" key="3">
    <source>
        <dbReference type="Proteomes" id="UP001562065"/>
    </source>
</evidence>
<keyword evidence="3" id="KW-1185">Reference proteome</keyword>
<organism evidence="2 3">
    <name type="scientific">Isoalcanivorax beigongshangi</name>
    <dbReference type="NCBI Taxonomy" id="3238810"/>
    <lineage>
        <taxon>Bacteria</taxon>
        <taxon>Pseudomonadati</taxon>
        <taxon>Pseudomonadota</taxon>
        <taxon>Gammaproteobacteria</taxon>
        <taxon>Oceanospirillales</taxon>
        <taxon>Alcanivoracaceae</taxon>
        <taxon>Isoalcanivorax</taxon>
    </lineage>
</organism>
<dbReference type="RefSeq" id="WP_369453956.1">
    <property type="nucleotide sequence ID" value="NZ_JBGCUO010000001.1"/>
</dbReference>
<dbReference type="InterPro" id="IPR025411">
    <property type="entry name" value="DUF4136"/>
</dbReference>
<reference evidence="2 3" key="1">
    <citation type="submission" date="2024-07" db="EMBL/GenBank/DDBJ databases">
        <authorList>
            <person name="Ren Q."/>
        </authorList>
    </citation>
    <scope>NUCLEOTIDE SEQUENCE [LARGE SCALE GENOMIC DNA]</scope>
    <source>
        <strain evidence="2 3">REN37</strain>
    </source>
</reference>
<dbReference type="EMBL" id="JBGCUO010000001">
    <property type="protein sequence ID" value="MEY1660712.1"/>
    <property type="molecule type" value="Genomic_DNA"/>
</dbReference>
<gene>
    <name evidence="2" type="ORF">AB5I84_00950</name>
</gene>
<evidence type="ECO:0000313" key="2">
    <source>
        <dbReference type="EMBL" id="MEY1660712.1"/>
    </source>
</evidence>
<name>A0ABV4ADV8_9GAMM</name>
<dbReference type="Gene3D" id="3.30.160.670">
    <property type="match status" value="1"/>
</dbReference>